<gene>
    <name evidence="7" type="ORF">GPL21_05555</name>
</gene>
<feature type="compositionally biased region" description="Polar residues" evidence="4">
    <location>
        <begin position="9"/>
        <end position="18"/>
    </location>
</feature>
<evidence type="ECO:0000313" key="8">
    <source>
        <dbReference type="Proteomes" id="UP000436468"/>
    </source>
</evidence>
<feature type="domain" description="IclR-ED" evidence="6">
    <location>
        <begin position="91"/>
        <end position="276"/>
    </location>
</feature>
<evidence type="ECO:0000256" key="3">
    <source>
        <dbReference type="ARBA" id="ARBA00023163"/>
    </source>
</evidence>
<dbReference type="Pfam" id="PF09339">
    <property type="entry name" value="HTH_IclR"/>
    <property type="match status" value="1"/>
</dbReference>
<keyword evidence="1" id="KW-0805">Transcription regulation</keyword>
<accession>A0A844SKI8</accession>
<comment type="caution">
    <text evidence="7">The sequence shown here is derived from an EMBL/GenBank/DDBJ whole genome shotgun (WGS) entry which is preliminary data.</text>
</comment>
<dbReference type="GO" id="GO:0003677">
    <property type="term" value="F:DNA binding"/>
    <property type="evidence" value="ECO:0007669"/>
    <property type="project" value="UniProtKB-KW"/>
</dbReference>
<evidence type="ECO:0000256" key="1">
    <source>
        <dbReference type="ARBA" id="ARBA00023015"/>
    </source>
</evidence>
<proteinExistence type="predicted"/>
<keyword evidence="2" id="KW-0238">DNA-binding</keyword>
<reference evidence="7 8" key="1">
    <citation type="submission" date="2019-12" db="EMBL/GenBank/DDBJ databases">
        <title>Draft genome sequences Bradyrhizobium cajani AMBPC1010, Bradyrhizobium pachyrhizi AMBPC1040 and Bradyrhizobium yuanmingense ALSPC3051, three plant growth promoting strains isolated from nodules of Cajanus cajan L. in Dominican Republic.</title>
        <authorList>
            <person name="Flores-Felix J.D."/>
            <person name="Araujo J."/>
            <person name="Diaz-Alcantara C."/>
            <person name="Gonzalez-Andres F."/>
            <person name="Velazquez E."/>
        </authorList>
    </citation>
    <scope>NUCLEOTIDE SEQUENCE [LARGE SCALE GENOMIC DNA]</scope>
    <source>
        <strain evidence="7 8">1040</strain>
    </source>
</reference>
<dbReference type="InterPro" id="IPR014757">
    <property type="entry name" value="Tscrpt_reg_IclR_C"/>
</dbReference>
<dbReference type="GO" id="GO:0045892">
    <property type="term" value="P:negative regulation of DNA-templated transcription"/>
    <property type="evidence" value="ECO:0007669"/>
    <property type="project" value="TreeGrafter"/>
</dbReference>
<dbReference type="Gene3D" id="1.10.10.10">
    <property type="entry name" value="Winged helix-like DNA-binding domain superfamily/Winged helix DNA-binding domain"/>
    <property type="match status" value="1"/>
</dbReference>
<dbReference type="InterPro" id="IPR005471">
    <property type="entry name" value="Tscrpt_reg_IclR_N"/>
</dbReference>
<feature type="domain" description="HTH iclR-type" evidence="5">
    <location>
        <begin position="28"/>
        <end position="90"/>
    </location>
</feature>
<dbReference type="GO" id="GO:0003700">
    <property type="term" value="F:DNA-binding transcription factor activity"/>
    <property type="evidence" value="ECO:0007669"/>
    <property type="project" value="TreeGrafter"/>
</dbReference>
<dbReference type="AlphaFoldDB" id="A0A844SKI8"/>
<dbReference type="PROSITE" id="PS51078">
    <property type="entry name" value="ICLR_ED"/>
    <property type="match status" value="1"/>
</dbReference>
<evidence type="ECO:0000256" key="4">
    <source>
        <dbReference type="SAM" id="MobiDB-lite"/>
    </source>
</evidence>
<dbReference type="InterPro" id="IPR029016">
    <property type="entry name" value="GAF-like_dom_sf"/>
</dbReference>
<name>A0A844SKI8_9BRAD</name>
<dbReference type="Gene3D" id="3.30.450.40">
    <property type="match status" value="1"/>
</dbReference>
<protein>
    <submittedName>
        <fullName evidence="7">Helix-turn-helix domain-containing protein</fullName>
    </submittedName>
</protein>
<keyword evidence="8" id="KW-1185">Reference proteome</keyword>
<dbReference type="Pfam" id="PF01614">
    <property type="entry name" value="IclR_C"/>
    <property type="match status" value="1"/>
</dbReference>
<organism evidence="7 8">
    <name type="scientific">Bradyrhizobium pachyrhizi</name>
    <dbReference type="NCBI Taxonomy" id="280333"/>
    <lineage>
        <taxon>Bacteria</taxon>
        <taxon>Pseudomonadati</taxon>
        <taxon>Pseudomonadota</taxon>
        <taxon>Alphaproteobacteria</taxon>
        <taxon>Hyphomicrobiales</taxon>
        <taxon>Nitrobacteraceae</taxon>
        <taxon>Bradyrhizobium</taxon>
    </lineage>
</organism>
<keyword evidence="3" id="KW-0804">Transcription</keyword>
<evidence type="ECO:0000259" key="6">
    <source>
        <dbReference type="PROSITE" id="PS51078"/>
    </source>
</evidence>
<dbReference type="PANTHER" id="PTHR30136">
    <property type="entry name" value="HELIX-TURN-HELIX TRANSCRIPTIONAL REGULATOR, ICLR FAMILY"/>
    <property type="match status" value="1"/>
</dbReference>
<dbReference type="PANTHER" id="PTHR30136:SF35">
    <property type="entry name" value="HTH-TYPE TRANSCRIPTIONAL REGULATOR RV1719"/>
    <property type="match status" value="1"/>
</dbReference>
<dbReference type="InterPro" id="IPR050707">
    <property type="entry name" value="HTH_MetabolicPath_Reg"/>
</dbReference>
<dbReference type="EMBL" id="WQNF01000003">
    <property type="protein sequence ID" value="MVT64579.1"/>
    <property type="molecule type" value="Genomic_DNA"/>
</dbReference>
<evidence type="ECO:0000259" key="5">
    <source>
        <dbReference type="PROSITE" id="PS51077"/>
    </source>
</evidence>
<sequence length="276" mass="30156">MPTRRTKISADSQITEATSYGPPAAGSVKSAGRVLRILEFFDEIQRDARVAEVAERLAFPQSSTSILLNCLVELGYMDYLPESRSFLPSPRVTLLGTWLDKGPVRNGSLIRMLEELSHKTGDTVIIAARSGIFAQYIHVLQARSAMRFHVPPGSRRLVVWSATGFSLLTPCSDREIRGLCTRTNAEAALGIPRIDINQVVENVGRTRRDGYFFSAGLVTPGAGSIAIPLPEGIDGWNRALAVAVSGPLQDMTRRRAEIVALLNDVVQRYLRPAPSA</sequence>
<dbReference type="InterPro" id="IPR036390">
    <property type="entry name" value="WH_DNA-bd_sf"/>
</dbReference>
<feature type="region of interest" description="Disordered" evidence="4">
    <location>
        <begin position="1"/>
        <end position="23"/>
    </location>
</feature>
<dbReference type="RefSeq" id="WP_038377463.1">
    <property type="nucleotide sequence ID" value="NZ_CP121667.1"/>
</dbReference>
<evidence type="ECO:0000313" key="7">
    <source>
        <dbReference type="EMBL" id="MVT64579.1"/>
    </source>
</evidence>
<dbReference type="PROSITE" id="PS51077">
    <property type="entry name" value="HTH_ICLR"/>
    <property type="match status" value="1"/>
</dbReference>
<dbReference type="SUPFAM" id="SSF55781">
    <property type="entry name" value="GAF domain-like"/>
    <property type="match status" value="1"/>
</dbReference>
<dbReference type="InterPro" id="IPR036388">
    <property type="entry name" value="WH-like_DNA-bd_sf"/>
</dbReference>
<dbReference type="Proteomes" id="UP000436468">
    <property type="component" value="Unassembled WGS sequence"/>
</dbReference>
<dbReference type="SUPFAM" id="SSF46785">
    <property type="entry name" value="Winged helix' DNA-binding domain"/>
    <property type="match status" value="1"/>
</dbReference>
<evidence type="ECO:0000256" key="2">
    <source>
        <dbReference type="ARBA" id="ARBA00023125"/>
    </source>
</evidence>